<evidence type="ECO:0000256" key="2">
    <source>
        <dbReference type="ARBA" id="ARBA00022741"/>
    </source>
</evidence>
<accession>A0AA40X1H1</accession>
<keyword evidence="3" id="KW-0067">ATP-binding</keyword>
<evidence type="ECO:0000256" key="5">
    <source>
        <dbReference type="ARBA" id="ARBA00023015"/>
    </source>
</evidence>
<keyword evidence="5" id="KW-0805">Transcription regulation</keyword>
<sequence>MNNIDVLLIEDDADLQLAVLQTLKLEKINTLGVSSVEEAQKYLIDFEHHGIIVTDMRLPGVSGTEFQRKINIAYPDLPVIIITGHGDIETAVKAIQSGAYDFIQKPFSAQQIINTVRRALDKRRLIQEVYELRRKLVDANSLDNKIIGNSISTLEIKEKIKFIAGTPANVTICGETGTGKQLLAQCIHEHSGRKGPFVVINCAALPESLFDSEIFGHEIGAFPGATTQRIGKLEYAHNGTLFFDKIESMPLFSQIKLLRFLQEKKIERLGSNEQISLNVRVISSSKEDLFLLAEQGKFRGDLNYRLNVINIKVPPLRDRVEDIPLLFAVFVNKAADDLKRPLPEIKEHKLHQLMTLPWLGNVRELRNEAERFVLGITEPVFIKADNNLSLQQRVEEYERGLIVSEMKHSNGNLTQTAKKLNIAKSTLFDKMKKYKI</sequence>
<dbReference type="PANTHER" id="PTHR32071:SF57">
    <property type="entry name" value="C4-DICARBOXYLATE TRANSPORT TRANSCRIPTIONAL REGULATORY PROTEIN DCTD"/>
    <property type="match status" value="1"/>
</dbReference>
<keyword evidence="4" id="KW-0902">Two-component regulatory system</keyword>
<dbReference type="Pfam" id="PF02954">
    <property type="entry name" value="HTH_8"/>
    <property type="match status" value="1"/>
</dbReference>
<dbReference type="Pfam" id="PF00158">
    <property type="entry name" value="Sigma54_activat"/>
    <property type="match status" value="1"/>
</dbReference>
<keyword evidence="1 8" id="KW-0597">Phosphoprotein</keyword>
<feature type="modified residue" description="4-aspartylphosphate" evidence="8">
    <location>
        <position position="55"/>
    </location>
</feature>
<organism evidence="11 12">
    <name type="scientific">Rouxiella silvae</name>
    <dbReference type="NCBI Taxonomy" id="1646373"/>
    <lineage>
        <taxon>Bacteria</taxon>
        <taxon>Pseudomonadati</taxon>
        <taxon>Pseudomonadota</taxon>
        <taxon>Gammaproteobacteria</taxon>
        <taxon>Enterobacterales</taxon>
        <taxon>Yersiniaceae</taxon>
        <taxon>Rouxiella</taxon>
    </lineage>
</organism>
<dbReference type="InterPro" id="IPR001789">
    <property type="entry name" value="Sig_transdc_resp-reg_receiver"/>
</dbReference>
<dbReference type="Pfam" id="PF25601">
    <property type="entry name" value="AAA_lid_14"/>
    <property type="match status" value="1"/>
</dbReference>
<dbReference type="Proteomes" id="UP000705283">
    <property type="component" value="Unassembled WGS sequence"/>
</dbReference>
<evidence type="ECO:0000256" key="8">
    <source>
        <dbReference type="PROSITE-ProRule" id="PRU00169"/>
    </source>
</evidence>
<feature type="domain" description="Sigma-54 factor interaction" evidence="9">
    <location>
        <begin position="146"/>
        <end position="374"/>
    </location>
</feature>
<dbReference type="AlphaFoldDB" id="A0AA40X1H1"/>
<dbReference type="SUPFAM" id="SSF46689">
    <property type="entry name" value="Homeodomain-like"/>
    <property type="match status" value="1"/>
</dbReference>
<dbReference type="Pfam" id="PF00072">
    <property type="entry name" value="Response_reg"/>
    <property type="match status" value="1"/>
</dbReference>
<dbReference type="InterPro" id="IPR058031">
    <property type="entry name" value="AAA_lid_NorR"/>
</dbReference>
<evidence type="ECO:0000259" key="9">
    <source>
        <dbReference type="PROSITE" id="PS50045"/>
    </source>
</evidence>
<dbReference type="GO" id="GO:0006355">
    <property type="term" value="P:regulation of DNA-templated transcription"/>
    <property type="evidence" value="ECO:0007669"/>
    <property type="project" value="InterPro"/>
</dbReference>
<protein>
    <submittedName>
        <fullName evidence="11">Sigma-54-dependent Fis family transcriptional regulator</fullName>
    </submittedName>
</protein>
<evidence type="ECO:0000256" key="4">
    <source>
        <dbReference type="ARBA" id="ARBA00023012"/>
    </source>
</evidence>
<dbReference type="FunFam" id="3.40.50.300:FF:000006">
    <property type="entry name" value="DNA-binding transcriptional regulator NtrC"/>
    <property type="match status" value="1"/>
</dbReference>
<dbReference type="RefSeq" id="WP_194977864.1">
    <property type="nucleotide sequence ID" value="NZ_JADMKS010000003.1"/>
</dbReference>
<name>A0AA40X1H1_9GAMM</name>
<reference evidence="11" key="1">
    <citation type="submission" date="2020-11" db="EMBL/GenBank/DDBJ databases">
        <authorList>
            <person name="Lee S.D."/>
        </authorList>
    </citation>
    <scope>NUCLEOTIDE SEQUENCE</scope>
    <source>
        <strain evidence="11">SAP-2</strain>
    </source>
</reference>
<dbReference type="GO" id="GO:0005524">
    <property type="term" value="F:ATP binding"/>
    <property type="evidence" value="ECO:0007669"/>
    <property type="project" value="UniProtKB-KW"/>
</dbReference>
<dbReference type="PANTHER" id="PTHR32071">
    <property type="entry name" value="TRANSCRIPTIONAL REGULATORY PROTEIN"/>
    <property type="match status" value="1"/>
</dbReference>
<comment type="caution">
    <text evidence="11">The sequence shown here is derived from an EMBL/GenBank/DDBJ whole genome shotgun (WGS) entry which is preliminary data.</text>
</comment>
<dbReference type="PROSITE" id="PS00676">
    <property type="entry name" value="SIGMA54_INTERACT_2"/>
    <property type="match status" value="1"/>
</dbReference>
<dbReference type="FunFam" id="3.40.50.2300:FF:000018">
    <property type="entry name" value="DNA-binding transcriptional regulator NtrC"/>
    <property type="match status" value="1"/>
</dbReference>
<dbReference type="InterPro" id="IPR003593">
    <property type="entry name" value="AAA+_ATPase"/>
</dbReference>
<dbReference type="SUPFAM" id="SSF52540">
    <property type="entry name" value="P-loop containing nucleoside triphosphate hydrolases"/>
    <property type="match status" value="1"/>
</dbReference>
<dbReference type="SMART" id="SM00382">
    <property type="entry name" value="AAA"/>
    <property type="match status" value="1"/>
</dbReference>
<dbReference type="PRINTS" id="PR01590">
    <property type="entry name" value="HTHFIS"/>
</dbReference>
<proteinExistence type="predicted"/>
<evidence type="ECO:0000256" key="3">
    <source>
        <dbReference type="ARBA" id="ARBA00022840"/>
    </source>
</evidence>
<evidence type="ECO:0000256" key="1">
    <source>
        <dbReference type="ARBA" id="ARBA00022553"/>
    </source>
</evidence>
<dbReference type="Gene3D" id="3.40.50.300">
    <property type="entry name" value="P-loop containing nucleotide triphosphate hydrolases"/>
    <property type="match status" value="1"/>
</dbReference>
<dbReference type="Gene3D" id="1.10.8.60">
    <property type="match status" value="1"/>
</dbReference>
<dbReference type="InterPro" id="IPR025943">
    <property type="entry name" value="Sigma_54_int_dom_ATP-bd_2"/>
</dbReference>
<dbReference type="GO" id="GO:0043565">
    <property type="term" value="F:sequence-specific DNA binding"/>
    <property type="evidence" value="ECO:0007669"/>
    <property type="project" value="InterPro"/>
</dbReference>
<reference evidence="11" key="2">
    <citation type="submission" date="2022-09" db="EMBL/GenBank/DDBJ databases">
        <title>Rouxiella aceris sp. nov., isolated from tree sap and emended description of the genus Rhouxiella.</title>
        <authorList>
            <person name="Kim I.S."/>
        </authorList>
    </citation>
    <scope>NUCLEOTIDE SEQUENCE</scope>
    <source>
        <strain evidence="11">SAP-2</strain>
    </source>
</reference>
<dbReference type="InterPro" id="IPR002197">
    <property type="entry name" value="HTH_Fis"/>
</dbReference>
<feature type="domain" description="Response regulatory" evidence="10">
    <location>
        <begin position="5"/>
        <end position="120"/>
    </location>
</feature>
<dbReference type="GO" id="GO:0000160">
    <property type="term" value="P:phosphorelay signal transduction system"/>
    <property type="evidence" value="ECO:0007669"/>
    <property type="project" value="UniProtKB-KW"/>
</dbReference>
<dbReference type="Gene3D" id="1.10.10.60">
    <property type="entry name" value="Homeodomain-like"/>
    <property type="match status" value="1"/>
</dbReference>
<evidence type="ECO:0000256" key="7">
    <source>
        <dbReference type="ARBA" id="ARBA00023163"/>
    </source>
</evidence>
<dbReference type="SMART" id="SM00448">
    <property type="entry name" value="REC"/>
    <property type="match status" value="1"/>
</dbReference>
<dbReference type="CDD" id="cd00009">
    <property type="entry name" value="AAA"/>
    <property type="match status" value="1"/>
</dbReference>
<dbReference type="InterPro" id="IPR002078">
    <property type="entry name" value="Sigma_54_int"/>
</dbReference>
<keyword evidence="6" id="KW-0238">DNA-binding</keyword>
<evidence type="ECO:0000256" key="6">
    <source>
        <dbReference type="ARBA" id="ARBA00023125"/>
    </source>
</evidence>
<dbReference type="PROSITE" id="PS50110">
    <property type="entry name" value="RESPONSE_REGULATORY"/>
    <property type="match status" value="1"/>
</dbReference>
<dbReference type="Gene3D" id="3.40.50.2300">
    <property type="match status" value="1"/>
</dbReference>
<dbReference type="PROSITE" id="PS50045">
    <property type="entry name" value="SIGMA54_INTERACT_4"/>
    <property type="match status" value="1"/>
</dbReference>
<keyword evidence="2" id="KW-0547">Nucleotide-binding</keyword>
<dbReference type="SUPFAM" id="SSF52172">
    <property type="entry name" value="CheY-like"/>
    <property type="match status" value="1"/>
</dbReference>
<gene>
    <name evidence="11" type="ORF">ITX54_09155</name>
</gene>
<keyword evidence="7" id="KW-0804">Transcription</keyword>
<dbReference type="InterPro" id="IPR011006">
    <property type="entry name" value="CheY-like_superfamily"/>
</dbReference>
<dbReference type="EMBL" id="JADMKS010000003">
    <property type="protein sequence ID" value="MBF6636818.1"/>
    <property type="molecule type" value="Genomic_DNA"/>
</dbReference>
<dbReference type="InterPro" id="IPR027417">
    <property type="entry name" value="P-loop_NTPase"/>
</dbReference>
<evidence type="ECO:0000313" key="11">
    <source>
        <dbReference type="EMBL" id="MBF6636818.1"/>
    </source>
</evidence>
<evidence type="ECO:0000313" key="12">
    <source>
        <dbReference type="Proteomes" id="UP000705283"/>
    </source>
</evidence>
<evidence type="ECO:0000259" key="10">
    <source>
        <dbReference type="PROSITE" id="PS50110"/>
    </source>
</evidence>
<dbReference type="InterPro" id="IPR009057">
    <property type="entry name" value="Homeodomain-like_sf"/>
</dbReference>